<dbReference type="Proteomes" id="UP000492821">
    <property type="component" value="Unassembled WGS sequence"/>
</dbReference>
<evidence type="ECO:0000313" key="3">
    <source>
        <dbReference type="WBParaSite" id="Pan_g12513.t1"/>
    </source>
</evidence>
<dbReference type="Pfam" id="PF21525">
    <property type="entry name" value="Nlp36"/>
    <property type="match status" value="1"/>
</dbReference>
<dbReference type="WBParaSite" id="Pan_g12513.t1">
    <property type="protein sequence ID" value="Pan_g12513.t1"/>
    <property type="gene ID" value="Pan_g12513"/>
</dbReference>
<evidence type="ECO:0000256" key="1">
    <source>
        <dbReference type="SAM" id="Phobius"/>
    </source>
</evidence>
<keyword evidence="1" id="KW-1133">Transmembrane helix</keyword>
<organism evidence="2 3">
    <name type="scientific">Panagrellus redivivus</name>
    <name type="common">Microworm</name>
    <dbReference type="NCBI Taxonomy" id="6233"/>
    <lineage>
        <taxon>Eukaryota</taxon>
        <taxon>Metazoa</taxon>
        <taxon>Ecdysozoa</taxon>
        <taxon>Nematoda</taxon>
        <taxon>Chromadorea</taxon>
        <taxon>Rhabditida</taxon>
        <taxon>Tylenchina</taxon>
        <taxon>Panagrolaimomorpha</taxon>
        <taxon>Panagrolaimoidea</taxon>
        <taxon>Panagrolaimidae</taxon>
        <taxon>Panagrellus</taxon>
    </lineage>
</organism>
<proteinExistence type="predicted"/>
<keyword evidence="1" id="KW-0812">Transmembrane</keyword>
<dbReference type="AlphaFoldDB" id="A0A7E4UT59"/>
<sequence>MPEQVFDYIDLLGPVAVAVIFAAILFLISFFCLNWCCILKHDDITDFERLGAKYNLKLGPHSLHEVRRGGWMSTRVLQQEELIHKHVHAPAHA</sequence>
<keyword evidence="1" id="KW-0472">Membrane</keyword>
<protein>
    <submittedName>
        <fullName evidence="3">Nematode cuticle collagen N-terminal domain-containing protein</fullName>
    </submittedName>
</protein>
<name>A0A7E4UT59_PANRE</name>
<evidence type="ECO:0000313" key="2">
    <source>
        <dbReference type="Proteomes" id="UP000492821"/>
    </source>
</evidence>
<feature type="transmembrane region" description="Helical" evidence="1">
    <location>
        <begin position="12"/>
        <end position="39"/>
    </location>
</feature>
<keyword evidence="2" id="KW-1185">Reference proteome</keyword>
<accession>A0A7E4UT59</accession>
<reference evidence="2" key="1">
    <citation type="journal article" date="2013" name="Genetics">
        <title>The draft genome and transcriptome of Panagrellus redivivus are shaped by the harsh demands of a free-living lifestyle.</title>
        <authorList>
            <person name="Srinivasan J."/>
            <person name="Dillman A.R."/>
            <person name="Macchietto M.G."/>
            <person name="Heikkinen L."/>
            <person name="Lakso M."/>
            <person name="Fracchia K.M."/>
            <person name="Antoshechkin I."/>
            <person name="Mortazavi A."/>
            <person name="Wong G."/>
            <person name="Sternberg P.W."/>
        </authorList>
    </citation>
    <scope>NUCLEOTIDE SEQUENCE [LARGE SCALE GENOMIC DNA]</scope>
    <source>
        <strain evidence="2">MT8872</strain>
    </source>
</reference>
<reference evidence="3" key="2">
    <citation type="submission" date="2020-10" db="UniProtKB">
        <authorList>
            <consortium name="WormBaseParasite"/>
        </authorList>
    </citation>
    <scope>IDENTIFICATION</scope>
</reference>